<name>A0AAW5VU85_9BURK</name>
<protein>
    <submittedName>
        <fullName evidence="2">AAA family ATPase</fullName>
    </submittedName>
</protein>
<feature type="domain" description="NadR/Ttd14 AAA" evidence="1">
    <location>
        <begin position="5"/>
        <end position="166"/>
    </location>
</feature>
<dbReference type="Pfam" id="PF13521">
    <property type="entry name" value="AAA_28"/>
    <property type="match status" value="1"/>
</dbReference>
<reference evidence="2" key="1">
    <citation type="submission" date="2022-11" db="EMBL/GenBank/DDBJ databases">
        <title>Biodiversity and phylogenetic relationships of bacteria.</title>
        <authorList>
            <person name="Machado R.A.R."/>
            <person name="Bhat A."/>
            <person name="Loulou A."/>
            <person name="Kallel S."/>
        </authorList>
    </citation>
    <scope>NUCLEOTIDE SEQUENCE</scope>
    <source>
        <strain evidence="2">DSM 16503</strain>
    </source>
</reference>
<evidence type="ECO:0000313" key="3">
    <source>
        <dbReference type="Proteomes" id="UP001208074"/>
    </source>
</evidence>
<dbReference type="Proteomes" id="UP001208074">
    <property type="component" value="Unassembled WGS sequence"/>
</dbReference>
<dbReference type="Gene3D" id="3.40.50.300">
    <property type="entry name" value="P-loop containing nucleotide triphosphate hydrolases"/>
    <property type="match status" value="1"/>
</dbReference>
<gene>
    <name evidence="2" type="ORF">OSH02_00060</name>
</gene>
<dbReference type="AlphaFoldDB" id="A0AAW5VU85"/>
<accession>A0AAW5VU85</accession>
<evidence type="ECO:0000259" key="1">
    <source>
        <dbReference type="Pfam" id="PF13521"/>
    </source>
</evidence>
<dbReference type="RefSeq" id="WP_051316457.1">
    <property type="nucleotide sequence ID" value="NZ_JAPKNB010000001.1"/>
</dbReference>
<dbReference type="InterPro" id="IPR038727">
    <property type="entry name" value="NadR/Ttd14_AAA_dom"/>
</dbReference>
<dbReference type="InterPro" id="IPR027417">
    <property type="entry name" value="P-loop_NTPase"/>
</dbReference>
<dbReference type="SUPFAM" id="SSF52540">
    <property type="entry name" value="P-loop containing nucleoside triphosphate hydrolases"/>
    <property type="match status" value="1"/>
</dbReference>
<dbReference type="EMBL" id="JAPKNB010000001">
    <property type="protein sequence ID" value="MCX5563752.1"/>
    <property type="molecule type" value="Genomic_DNA"/>
</dbReference>
<comment type="caution">
    <text evidence="2">The sequence shown here is derived from an EMBL/GenBank/DDBJ whole genome shotgun (WGS) entry which is preliminary data.</text>
</comment>
<organism evidence="2 3">
    <name type="scientific">Alcaligenes phenolicus</name>
    <dbReference type="NCBI Taxonomy" id="232846"/>
    <lineage>
        <taxon>Bacteria</taxon>
        <taxon>Pseudomonadati</taxon>
        <taxon>Pseudomonadota</taxon>
        <taxon>Betaproteobacteria</taxon>
        <taxon>Burkholderiales</taxon>
        <taxon>Alcaligenaceae</taxon>
        <taxon>Alcaligenes</taxon>
    </lineage>
</organism>
<proteinExistence type="predicted"/>
<sequence>MQTQVVISGCSGGGKSSLLGELQRRSYVTVIEPGRRIIAEQTRRGGNALPWSDMAAFLREALHVAEMDLKTIAWNAGPIFFDRGLIDAAAALQRLFGVPLTQSLGESLPYGRQEFLAPPWPEIYCADEDRRHGFFEAVAEYHHLDTTYRALGYEVRLLPKSSVADRADFVIDVLNNAVERSACRKES</sequence>
<evidence type="ECO:0000313" key="2">
    <source>
        <dbReference type="EMBL" id="MCX5563752.1"/>
    </source>
</evidence>